<evidence type="ECO:0000256" key="2">
    <source>
        <dbReference type="ARBA" id="ARBA00004141"/>
    </source>
</evidence>
<dbReference type="PRINTS" id="PR00344">
    <property type="entry name" value="BCTRLSENSOR"/>
</dbReference>
<evidence type="ECO:0000256" key="6">
    <source>
        <dbReference type="ARBA" id="ARBA00022692"/>
    </source>
</evidence>
<comment type="catalytic activity">
    <reaction evidence="1">
        <text>ATP + protein L-histidine = ADP + protein N-phospho-L-histidine.</text>
        <dbReference type="EC" id="2.7.13.3"/>
    </reaction>
</comment>
<gene>
    <name evidence="15" type="ORF">ACFO3E_08100</name>
</gene>
<dbReference type="PANTHER" id="PTHR41523">
    <property type="entry name" value="TWO-COMPONENT SYSTEM SENSOR PROTEIN"/>
    <property type="match status" value="1"/>
</dbReference>
<evidence type="ECO:0000256" key="13">
    <source>
        <dbReference type="SAM" id="Phobius"/>
    </source>
</evidence>
<dbReference type="GO" id="GO:0004673">
    <property type="term" value="F:protein histidine kinase activity"/>
    <property type="evidence" value="ECO:0007669"/>
    <property type="project" value="UniProtKB-EC"/>
</dbReference>
<evidence type="ECO:0000256" key="11">
    <source>
        <dbReference type="ARBA" id="ARBA00023012"/>
    </source>
</evidence>
<evidence type="ECO:0000256" key="7">
    <source>
        <dbReference type="ARBA" id="ARBA00022741"/>
    </source>
</evidence>
<evidence type="ECO:0000256" key="5">
    <source>
        <dbReference type="ARBA" id="ARBA00022679"/>
    </source>
</evidence>
<sequence length="338" mass="36486">MQRTNERFVERLPLLLPRPIYAYLLSALFCGIALGLRLSAQRLLPIGYPFVSFFPAVILSTFLFGMRPGIFAAILCGLLSWFFFIPASPAVGFDGGVVLALIFYAAVVGIDIALIHLMQRANFNLAVERERSRALAENRELLFHELQHRVSNNLQVVAAMLSLQRRHVDHELAARALDDAASRLSLIGRISRALYDPSEGGQDLHAFLTRLTEDVVEASGRGDINVTVSAPPDLTLESHVAVPLALIVAEAVSNAIEHGLPHRGGSIDVTLEDSSGTLTLKIADNGQGIAPGFEIDKGSSLGLRIASALAGQLRGQFALHPRPEGGAVVRLDLPAQAR</sequence>
<evidence type="ECO:0000313" key="16">
    <source>
        <dbReference type="Proteomes" id="UP001595957"/>
    </source>
</evidence>
<dbReference type="Pfam" id="PF07568">
    <property type="entry name" value="HisKA_2"/>
    <property type="match status" value="1"/>
</dbReference>
<evidence type="ECO:0000256" key="8">
    <source>
        <dbReference type="ARBA" id="ARBA00022777"/>
    </source>
</evidence>
<feature type="transmembrane region" description="Helical" evidence="13">
    <location>
        <begin position="71"/>
        <end position="91"/>
    </location>
</feature>
<evidence type="ECO:0000256" key="10">
    <source>
        <dbReference type="ARBA" id="ARBA00022989"/>
    </source>
</evidence>
<keyword evidence="16" id="KW-1185">Reference proteome</keyword>
<dbReference type="PANTHER" id="PTHR41523:SF8">
    <property type="entry name" value="ETHYLENE RESPONSE SENSOR PROTEIN"/>
    <property type="match status" value="1"/>
</dbReference>
<name>A0ABV9EWX4_9SPHN</name>
<dbReference type="EMBL" id="JBHSFZ010000013">
    <property type="protein sequence ID" value="MFC4594152.1"/>
    <property type="molecule type" value="Genomic_DNA"/>
</dbReference>
<dbReference type="InterPro" id="IPR005467">
    <property type="entry name" value="His_kinase_dom"/>
</dbReference>
<evidence type="ECO:0000256" key="1">
    <source>
        <dbReference type="ARBA" id="ARBA00000085"/>
    </source>
</evidence>
<dbReference type="SMART" id="SM00387">
    <property type="entry name" value="HATPase_c"/>
    <property type="match status" value="1"/>
</dbReference>
<keyword evidence="11" id="KW-0902">Two-component regulatory system</keyword>
<dbReference type="InterPro" id="IPR004358">
    <property type="entry name" value="Sig_transdc_His_kin-like_C"/>
</dbReference>
<keyword evidence="5 15" id="KW-0808">Transferase</keyword>
<keyword evidence="4" id="KW-0597">Phosphoprotein</keyword>
<evidence type="ECO:0000313" key="15">
    <source>
        <dbReference type="EMBL" id="MFC4594152.1"/>
    </source>
</evidence>
<protein>
    <recommendedName>
        <fullName evidence="3">histidine kinase</fullName>
        <ecNumber evidence="3">2.7.13.3</ecNumber>
    </recommendedName>
</protein>
<organism evidence="15 16">
    <name type="scientific">Sphingobium tyrosinilyticum</name>
    <dbReference type="NCBI Taxonomy" id="2715436"/>
    <lineage>
        <taxon>Bacteria</taxon>
        <taxon>Pseudomonadati</taxon>
        <taxon>Pseudomonadota</taxon>
        <taxon>Alphaproteobacteria</taxon>
        <taxon>Sphingomonadales</taxon>
        <taxon>Sphingomonadaceae</taxon>
        <taxon>Sphingobium</taxon>
    </lineage>
</organism>
<keyword evidence="9" id="KW-0067">ATP-binding</keyword>
<dbReference type="PROSITE" id="PS50109">
    <property type="entry name" value="HIS_KIN"/>
    <property type="match status" value="1"/>
</dbReference>
<dbReference type="SUPFAM" id="SSF55874">
    <property type="entry name" value="ATPase domain of HSP90 chaperone/DNA topoisomerase II/histidine kinase"/>
    <property type="match status" value="1"/>
</dbReference>
<evidence type="ECO:0000256" key="4">
    <source>
        <dbReference type="ARBA" id="ARBA00022553"/>
    </source>
</evidence>
<proteinExistence type="predicted"/>
<evidence type="ECO:0000256" key="9">
    <source>
        <dbReference type="ARBA" id="ARBA00022840"/>
    </source>
</evidence>
<feature type="transmembrane region" description="Helical" evidence="13">
    <location>
        <begin position="46"/>
        <end position="64"/>
    </location>
</feature>
<evidence type="ECO:0000259" key="14">
    <source>
        <dbReference type="PROSITE" id="PS50109"/>
    </source>
</evidence>
<dbReference type="Gene3D" id="1.20.120.620">
    <property type="entry name" value="Backbone structure of the membrane domain of e. Coli histidine kinase receptor kdpd"/>
    <property type="match status" value="1"/>
</dbReference>
<keyword evidence="8 15" id="KW-0418">Kinase</keyword>
<dbReference type="RefSeq" id="WP_380803645.1">
    <property type="nucleotide sequence ID" value="NZ_JBHSFZ010000013.1"/>
</dbReference>
<keyword evidence="12 13" id="KW-0472">Membrane</keyword>
<dbReference type="InterPro" id="IPR036890">
    <property type="entry name" value="HATPase_C_sf"/>
</dbReference>
<evidence type="ECO:0000256" key="12">
    <source>
        <dbReference type="ARBA" id="ARBA00023136"/>
    </source>
</evidence>
<dbReference type="InterPro" id="IPR011495">
    <property type="entry name" value="Sig_transdc_His_kin_sub2_dim/P"/>
</dbReference>
<feature type="transmembrane region" description="Helical" evidence="13">
    <location>
        <begin position="20"/>
        <end position="40"/>
    </location>
</feature>
<keyword evidence="10 13" id="KW-1133">Transmembrane helix</keyword>
<evidence type="ECO:0000256" key="3">
    <source>
        <dbReference type="ARBA" id="ARBA00012438"/>
    </source>
</evidence>
<keyword evidence="7" id="KW-0547">Nucleotide-binding</keyword>
<keyword evidence="6 13" id="KW-0812">Transmembrane</keyword>
<dbReference type="EC" id="2.7.13.3" evidence="3"/>
<dbReference type="InterPro" id="IPR025201">
    <property type="entry name" value="KdpD_TM"/>
</dbReference>
<comment type="caution">
    <text evidence="15">The sequence shown here is derived from an EMBL/GenBank/DDBJ whole genome shotgun (WGS) entry which is preliminary data.</text>
</comment>
<reference evidence="16" key="1">
    <citation type="journal article" date="2019" name="Int. J. Syst. Evol. Microbiol.">
        <title>The Global Catalogue of Microorganisms (GCM) 10K type strain sequencing project: providing services to taxonomists for standard genome sequencing and annotation.</title>
        <authorList>
            <consortium name="The Broad Institute Genomics Platform"/>
            <consortium name="The Broad Institute Genome Sequencing Center for Infectious Disease"/>
            <person name="Wu L."/>
            <person name="Ma J."/>
        </authorList>
    </citation>
    <scope>NUCLEOTIDE SEQUENCE [LARGE SCALE GENOMIC DNA]</scope>
    <source>
        <strain evidence="16">NBRC 103632</strain>
    </source>
</reference>
<dbReference type="Proteomes" id="UP001595957">
    <property type="component" value="Unassembled WGS sequence"/>
</dbReference>
<dbReference type="Gene3D" id="3.30.565.10">
    <property type="entry name" value="Histidine kinase-like ATPase, C-terminal domain"/>
    <property type="match status" value="1"/>
</dbReference>
<accession>A0ABV9EWX4</accession>
<comment type="subcellular location">
    <subcellularLocation>
        <location evidence="2">Membrane</location>
        <topology evidence="2">Multi-pass membrane protein</topology>
    </subcellularLocation>
</comment>
<feature type="transmembrane region" description="Helical" evidence="13">
    <location>
        <begin position="97"/>
        <end position="117"/>
    </location>
</feature>
<dbReference type="Pfam" id="PF02518">
    <property type="entry name" value="HATPase_c"/>
    <property type="match status" value="1"/>
</dbReference>
<feature type="domain" description="Histidine kinase" evidence="14">
    <location>
        <begin position="145"/>
        <end position="337"/>
    </location>
</feature>
<dbReference type="InterPro" id="IPR003594">
    <property type="entry name" value="HATPase_dom"/>
</dbReference>
<dbReference type="InterPro" id="IPR038318">
    <property type="entry name" value="KdpD_sf"/>
</dbReference>
<dbReference type="Pfam" id="PF13493">
    <property type="entry name" value="DUF4118"/>
    <property type="match status" value="1"/>
</dbReference>